<keyword evidence="2" id="KW-0808">Transferase</keyword>
<sequence>MSSDTIELNQSLREYLINVSVKEPGVLKDLREETLQLDEFQMQISPEQGSFLSFLVKLINAKHTLDIGVFTGYSSLVVALQLPQNGYVTACDTNEEWTEIAQKYWKAAKVEDNIDLHIAPAVETLEKLISNGNEGLYDFSFIDADKINYQHYFEQSLVLVRKGGVIAIDNVLWGGRVLDNSDTEPATRAIREFNSKLYKDDRVAISMIPIGDGLTLAQKL</sequence>
<name>A0A381UP49_9ZZZZ</name>
<dbReference type="EMBL" id="UINC01006838">
    <property type="protein sequence ID" value="SVA29942.1"/>
    <property type="molecule type" value="Genomic_DNA"/>
</dbReference>
<protein>
    <recommendedName>
        <fullName evidence="5">O-methyltransferase domain-containing protein</fullName>
    </recommendedName>
</protein>
<dbReference type="PANTHER" id="PTHR10509:SF14">
    <property type="entry name" value="CAFFEOYL-COA O-METHYLTRANSFERASE 3-RELATED"/>
    <property type="match status" value="1"/>
</dbReference>
<evidence type="ECO:0000313" key="4">
    <source>
        <dbReference type="EMBL" id="SVA29942.1"/>
    </source>
</evidence>
<dbReference type="GO" id="GO:0008171">
    <property type="term" value="F:O-methyltransferase activity"/>
    <property type="evidence" value="ECO:0007669"/>
    <property type="project" value="InterPro"/>
</dbReference>
<dbReference type="GO" id="GO:0008757">
    <property type="term" value="F:S-adenosylmethionine-dependent methyltransferase activity"/>
    <property type="evidence" value="ECO:0007669"/>
    <property type="project" value="TreeGrafter"/>
</dbReference>
<keyword evidence="1" id="KW-0489">Methyltransferase</keyword>
<dbReference type="SUPFAM" id="SSF53335">
    <property type="entry name" value="S-adenosyl-L-methionine-dependent methyltransferases"/>
    <property type="match status" value="1"/>
</dbReference>
<evidence type="ECO:0008006" key="5">
    <source>
        <dbReference type="Google" id="ProtNLM"/>
    </source>
</evidence>
<dbReference type="InterPro" id="IPR002935">
    <property type="entry name" value="SAM_O-MeTrfase"/>
</dbReference>
<gene>
    <name evidence="4" type="ORF">METZ01_LOCUS82796</name>
</gene>
<dbReference type="Pfam" id="PF01596">
    <property type="entry name" value="Methyltransf_3"/>
    <property type="match status" value="1"/>
</dbReference>
<dbReference type="AlphaFoldDB" id="A0A381UP49"/>
<dbReference type="Gene3D" id="3.40.50.150">
    <property type="entry name" value="Vaccinia Virus protein VP39"/>
    <property type="match status" value="1"/>
</dbReference>
<reference evidence="4" key="1">
    <citation type="submission" date="2018-05" db="EMBL/GenBank/DDBJ databases">
        <authorList>
            <person name="Lanie J.A."/>
            <person name="Ng W.-L."/>
            <person name="Kazmierczak K.M."/>
            <person name="Andrzejewski T.M."/>
            <person name="Davidsen T.M."/>
            <person name="Wayne K.J."/>
            <person name="Tettelin H."/>
            <person name="Glass J.I."/>
            <person name="Rusch D."/>
            <person name="Podicherti R."/>
            <person name="Tsui H.-C.T."/>
            <person name="Winkler M.E."/>
        </authorList>
    </citation>
    <scope>NUCLEOTIDE SEQUENCE</scope>
</reference>
<evidence type="ECO:0000256" key="3">
    <source>
        <dbReference type="ARBA" id="ARBA00022691"/>
    </source>
</evidence>
<dbReference type="CDD" id="cd02440">
    <property type="entry name" value="AdoMet_MTases"/>
    <property type="match status" value="1"/>
</dbReference>
<proteinExistence type="predicted"/>
<dbReference type="PANTHER" id="PTHR10509">
    <property type="entry name" value="O-METHYLTRANSFERASE-RELATED"/>
    <property type="match status" value="1"/>
</dbReference>
<accession>A0A381UP49</accession>
<dbReference type="InterPro" id="IPR050362">
    <property type="entry name" value="Cation-dep_OMT"/>
</dbReference>
<evidence type="ECO:0000256" key="1">
    <source>
        <dbReference type="ARBA" id="ARBA00022603"/>
    </source>
</evidence>
<organism evidence="4">
    <name type="scientific">marine metagenome</name>
    <dbReference type="NCBI Taxonomy" id="408172"/>
    <lineage>
        <taxon>unclassified sequences</taxon>
        <taxon>metagenomes</taxon>
        <taxon>ecological metagenomes</taxon>
    </lineage>
</organism>
<dbReference type="PROSITE" id="PS51682">
    <property type="entry name" value="SAM_OMT_I"/>
    <property type="match status" value="1"/>
</dbReference>
<keyword evidence="3" id="KW-0949">S-adenosyl-L-methionine</keyword>
<dbReference type="GO" id="GO:0032259">
    <property type="term" value="P:methylation"/>
    <property type="evidence" value="ECO:0007669"/>
    <property type="project" value="UniProtKB-KW"/>
</dbReference>
<dbReference type="InterPro" id="IPR029063">
    <property type="entry name" value="SAM-dependent_MTases_sf"/>
</dbReference>
<evidence type="ECO:0000256" key="2">
    <source>
        <dbReference type="ARBA" id="ARBA00022679"/>
    </source>
</evidence>